<sequence length="384" mass="43489">MKGRSCLTNLIFYDKKTCLMDEGKAVDVVDLDLSKAFDTISHSIPLENLAAHGLGRCALCWAKNWLAGRARRVVVNGVAPCWWLVTNGVPQGSELGPVLFNVFINDLNEGIECMLSKFADDTKLGGSFDLLEGRKALQRDLDRLDRWADASCMRFHKEKCWVLHLDHSNPRQRYRLGAERLGSCLVGMDLGVLVDSWTSMSQQCAQVAKKASSILACIRNSVAGRTRAMIIPLCWALVRSHLESCVQCWAPHCKTDTEVLERVQRRAAELVRGLEHKSDEERLRELGVFHLQKRRLKGDFVTFCIYLKGCCRQGGVDLFSHVTSDRTRGNGLKLYQGRFKLGIRKNLLTERMVKHWNRLPREVVESPSLEVFTKCIDAVLRDMV</sequence>
<dbReference type="Ensembl" id="ENSFTIT00000009045.1">
    <property type="protein sequence ID" value="ENSFTIP00000008661.1"/>
    <property type="gene ID" value="ENSFTIG00000005872.1"/>
</dbReference>
<protein>
    <recommendedName>
        <fullName evidence="1">Reverse transcriptase domain-containing protein</fullName>
    </recommendedName>
</protein>
<dbReference type="OrthoDB" id="276744at2759"/>
<reference evidence="2" key="2">
    <citation type="submission" date="2025-09" db="UniProtKB">
        <authorList>
            <consortium name="Ensembl"/>
        </authorList>
    </citation>
    <scope>IDENTIFICATION</scope>
</reference>
<feature type="domain" description="Reverse transcriptase" evidence="1">
    <location>
        <begin position="1"/>
        <end position="185"/>
    </location>
</feature>
<dbReference type="Pfam" id="PF00078">
    <property type="entry name" value="RVT_1"/>
    <property type="match status" value="1"/>
</dbReference>
<dbReference type="PANTHER" id="PTHR33332">
    <property type="entry name" value="REVERSE TRANSCRIPTASE DOMAIN-CONTAINING PROTEIN"/>
    <property type="match status" value="1"/>
</dbReference>
<evidence type="ECO:0000313" key="2">
    <source>
        <dbReference type="Ensembl" id="ENSFTIP00000008661.1"/>
    </source>
</evidence>
<name>A0A8C4U6L5_FALTI</name>
<evidence type="ECO:0000259" key="1">
    <source>
        <dbReference type="PROSITE" id="PS50878"/>
    </source>
</evidence>
<accession>A0A8C4U6L5</accession>
<organism evidence="2 3">
    <name type="scientific">Falco tinnunculus</name>
    <name type="common">Common kestrel</name>
    <dbReference type="NCBI Taxonomy" id="100819"/>
    <lineage>
        <taxon>Eukaryota</taxon>
        <taxon>Metazoa</taxon>
        <taxon>Chordata</taxon>
        <taxon>Craniata</taxon>
        <taxon>Vertebrata</taxon>
        <taxon>Euteleostomi</taxon>
        <taxon>Archelosauria</taxon>
        <taxon>Archosauria</taxon>
        <taxon>Dinosauria</taxon>
        <taxon>Saurischia</taxon>
        <taxon>Theropoda</taxon>
        <taxon>Coelurosauria</taxon>
        <taxon>Aves</taxon>
        <taxon>Neognathae</taxon>
        <taxon>Neoaves</taxon>
        <taxon>Telluraves</taxon>
        <taxon>Australaves</taxon>
        <taxon>Falconiformes</taxon>
        <taxon>Falconidae</taxon>
        <taxon>Falco</taxon>
    </lineage>
</organism>
<reference evidence="2" key="1">
    <citation type="submission" date="2025-08" db="UniProtKB">
        <authorList>
            <consortium name="Ensembl"/>
        </authorList>
    </citation>
    <scope>IDENTIFICATION</scope>
</reference>
<dbReference type="InterPro" id="IPR000477">
    <property type="entry name" value="RT_dom"/>
</dbReference>
<evidence type="ECO:0000313" key="3">
    <source>
        <dbReference type="Proteomes" id="UP000694562"/>
    </source>
</evidence>
<dbReference type="AlphaFoldDB" id="A0A8C4U6L5"/>
<dbReference type="OMA" id="AWEINNA"/>
<proteinExistence type="predicted"/>
<dbReference type="PROSITE" id="PS50878">
    <property type="entry name" value="RT_POL"/>
    <property type="match status" value="1"/>
</dbReference>
<dbReference type="Proteomes" id="UP000694562">
    <property type="component" value="Unplaced"/>
</dbReference>
<keyword evidence="3" id="KW-1185">Reference proteome</keyword>